<protein>
    <recommendedName>
        <fullName evidence="3">Amidohydrolase-related domain-containing protein</fullName>
    </recommendedName>
</protein>
<dbReference type="InterPro" id="IPR050138">
    <property type="entry name" value="DHOase/Allantoinase_Hydrolase"/>
</dbReference>
<evidence type="ECO:0000256" key="1">
    <source>
        <dbReference type="SAM" id="MobiDB-lite"/>
    </source>
</evidence>
<dbReference type="PANTHER" id="PTHR43668">
    <property type="entry name" value="ALLANTOINASE"/>
    <property type="match status" value="1"/>
</dbReference>
<keyword evidence="2" id="KW-1133">Transmembrane helix</keyword>
<proteinExistence type="predicted"/>
<keyword evidence="5" id="KW-1185">Reference proteome</keyword>
<dbReference type="InterPro" id="IPR006680">
    <property type="entry name" value="Amidohydro-rel"/>
</dbReference>
<dbReference type="EMBL" id="KV425554">
    <property type="protein sequence ID" value="KZT29292.1"/>
    <property type="molecule type" value="Genomic_DNA"/>
</dbReference>
<dbReference type="GO" id="GO:0006145">
    <property type="term" value="P:purine nucleobase catabolic process"/>
    <property type="evidence" value="ECO:0007669"/>
    <property type="project" value="TreeGrafter"/>
</dbReference>
<evidence type="ECO:0000313" key="5">
    <source>
        <dbReference type="Proteomes" id="UP000076761"/>
    </source>
</evidence>
<dbReference type="GO" id="GO:0004038">
    <property type="term" value="F:allantoinase activity"/>
    <property type="evidence" value="ECO:0007669"/>
    <property type="project" value="TreeGrafter"/>
</dbReference>
<feature type="region of interest" description="Disordered" evidence="1">
    <location>
        <begin position="239"/>
        <end position="258"/>
    </location>
</feature>
<dbReference type="Proteomes" id="UP000076761">
    <property type="component" value="Unassembled WGS sequence"/>
</dbReference>
<dbReference type="SUPFAM" id="SSF51556">
    <property type="entry name" value="Metallo-dependent hydrolases"/>
    <property type="match status" value="1"/>
</dbReference>
<dbReference type="PANTHER" id="PTHR43668:SF5">
    <property type="entry name" value="AMIDOHYDROLASE 3 DOMAIN-CONTAINING PROTEIN"/>
    <property type="match status" value="1"/>
</dbReference>
<evidence type="ECO:0000259" key="3">
    <source>
        <dbReference type="Pfam" id="PF01979"/>
    </source>
</evidence>
<sequence>MGDNKGLWLGTKPAKCGGIGRFLLVGLCAIFAATTVLTGNVYLATQAPHQRIPINAQEILGKCAALRQPAGPPADFGDREVSDRFEPGTNTTLIRNARLWTGVNNGTEVIHGDLLLDKGLVKAVGKVPRSLYAFLENVTVIDAKGAWVTPGLVDLHSHVGLLPLPSMRATFDVNSPNGPILPWLRSIDGFNTHDEAFRLGIAGGVTSVQALPGSGNAIGGQAFMMKLRKTRERSPSSMIIDPPHTLSTSGAQVDPSLPPRWRHMKQACGENIKWYGTRMDSIWAFRQAYNEARKVKDAQDEFCSKAEQGAWGSIEGKDFPDDYKWEMLVDVLRGRVKISHHCYEAVDFDDIVRLTNEFQFPIAVFHHASEAYLVPDVLKRSWGGTPAIAIFATNHRYKRESYRGSEFAPRILADNDIRVVMKTDHPVINTRYLLNEAQQAHYYGLPPHLALASVTSTAATAVGMAHRIGFLRVGADADVVLWDSHPLHLGATPVQVWIDGIKQLPEDVQVGTGKDDVAWKEVPRVPDWSKERNATWNWDGLPPLKGRNELGLVVFTNVRTVWTKDNEGEIKEMFAITGEKEELGTVIVQSGKIVCAGSVLSCSENFNSFDPHEVLDLRGGSIVPGLMSYGSPLGIEEIAGEPSTGNGALYDPFTGNTPKILGDTAGVTRAVDALQFRTRNALLAYRSGVTVATSSLSKTTLFVGPNSIIPGLSTTFRTGAAHALEGGAIVKDITALHVNIGRPHPIGGRNGRGPGASVSTEIAALRRLLLEGESKDTETGLWFRRAAEGTIPFVIAVSSADIMATLLKLKVDIEEARGTTMRMVFAHASEAHLLAEEIAKARVGVILIPSRPFPDTWDDRRILPGPPLTNDTALVKLIEHGVTVAIGAQDAWQAGNTRWDLTWAALESNGRIDEQQAYALASTNLEKLLDVRVPRDAADFVAYAGGGALSMSSKVAAVLSSERGMVEFVS</sequence>
<dbReference type="OrthoDB" id="10258955at2759"/>
<dbReference type="InterPro" id="IPR032466">
    <property type="entry name" value="Metal_Hydrolase"/>
</dbReference>
<keyword evidence="2" id="KW-0812">Transmembrane</keyword>
<dbReference type="Pfam" id="PF01979">
    <property type="entry name" value="Amidohydro_1"/>
    <property type="match status" value="1"/>
</dbReference>
<reference evidence="4 5" key="1">
    <citation type="journal article" date="2016" name="Mol. Biol. Evol.">
        <title>Comparative Genomics of Early-Diverging Mushroom-Forming Fungi Provides Insights into the Origins of Lignocellulose Decay Capabilities.</title>
        <authorList>
            <person name="Nagy L.G."/>
            <person name="Riley R."/>
            <person name="Tritt A."/>
            <person name="Adam C."/>
            <person name="Daum C."/>
            <person name="Floudas D."/>
            <person name="Sun H."/>
            <person name="Yadav J.S."/>
            <person name="Pangilinan J."/>
            <person name="Larsson K.H."/>
            <person name="Matsuura K."/>
            <person name="Barry K."/>
            <person name="Labutti K."/>
            <person name="Kuo R."/>
            <person name="Ohm R.A."/>
            <person name="Bhattacharya S.S."/>
            <person name="Shirouzu T."/>
            <person name="Yoshinaga Y."/>
            <person name="Martin F.M."/>
            <person name="Grigoriev I.V."/>
            <person name="Hibbett D.S."/>
        </authorList>
    </citation>
    <scope>NUCLEOTIDE SEQUENCE [LARGE SCALE GENOMIC DNA]</scope>
    <source>
        <strain evidence="4 5">HHB14362 ss-1</strain>
    </source>
</reference>
<dbReference type="InParanoid" id="A0A165V7T4"/>
<dbReference type="InterPro" id="IPR011059">
    <property type="entry name" value="Metal-dep_hydrolase_composite"/>
</dbReference>
<dbReference type="Gene3D" id="3.20.20.140">
    <property type="entry name" value="Metal-dependent hydrolases"/>
    <property type="match status" value="2"/>
</dbReference>
<dbReference type="GO" id="GO:0005737">
    <property type="term" value="C:cytoplasm"/>
    <property type="evidence" value="ECO:0007669"/>
    <property type="project" value="TreeGrafter"/>
</dbReference>
<accession>A0A165V7T4</accession>
<keyword evidence="2" id="KW-0472">Membrane</keyword>
<feature type="domain" description="Amidohydrolase-related" evidence="3">
    <location>
        <begin position="395"/>
        <end position="491"/>
    </location>
</feature>
<evidence type="ECO:0000313" key="4">
    <source>
        <dbReference type="EMBL" id="KZT29292.1"/>
    </source>
</evidence>
<dbReference type="AlphaFoldDB" id="A0A165V7T4"/>
<gene>
    <name evidence="4" type="ORF">NEOLEDRAFT_1085063</name>
</gene>
<name>A0A165V7T4_9AGAM</name>
<dbReference type="SUPFAM" id="SSF51338">
    <property type="entry name" value="Composite domain of metallo-dependent hydrolases"/>
    <property type="match status" value="1"/>
</dbReference>
<feature type="transmembrane region" description="Helical" evidence="2">
    <location>
        <begin position="21"/>
        <end position="43"/>
    </location>
</feature>
<organism evidence="4 5">
    <name type="scientific">Neolentinus lepideus HHB14362 ss-1</name>
    <dbReference type="NCBI Taxonomy" id="1314782"/>
    <lineage>
        <taxon>Eukaryota</taxon>
        <taxon>Fungi</taxon>
        <taxon>Dikarya</taxon>
        <taxon>Basidiomycota</taxon>
        <taxon>Agaricomycotina</taxon>
        <taxon>Agaricomycetes</taxon>
        <taxon>Gloeophyllales</taxon>
        <taxon>Gloeophyllaceae</taxon>
        <taxon>Neolentinus</taxon>
    </lineage>
</organism>
<evidence type="ECO:0000256" key="2">
    <source>
        <dbReference type="SAM" id="Phobius"/>
    </source>
</evidence>